<evidence type="ECO:0000313" key="2">
    <source>
        <dbReference type="EMBL" id="MET6995967.1"/>
    </source>
</evidence>
<dbReference type="Pfam" id="PF01872">
    <property type="entry name" value="RibD_C"/>
    <property type="match status" value="1"/>
</dbReference>
<dbReference type="InterPro" id="IPR050765">
    <property type="entry name" value="Riboflavin_Biosynth_HTPR"/>
</dbReference>
<evidence type="ECO:0000313" key="3">
    <source>
        <dbReference type="Proteomes" id="UP001549749"/>
    </source>
</evidence>
<sequence length="186" mass="20612">MGKITAFNFISLDGYYEASPGDISWHQHDAEGNKFSEEMLAANNTLLFGRVTYELMVSYWPTPYALENDPIVAAGMNKAEKIVFSQTLKEASWNNTSLMKHNILEEIKSLKQKDGKNMAILGSGSIITQFAQAGLIDEYQLLIDPIAIGGGTSIFRGIKNKLPLKLKKTKVFKNGSVLLCYEPATE</sequence>
<dbReference type="InterPro" id="IPR002734">
    <property type="entry name" value="RibDG_C"/>
</dbReference>
<dbReference type="EMBL" id="JBEXAC010000001">
    <property type="protein sequence ID" value="MET6995967.1"/>
    <property type="molecule type" value="Genomic_DNA"/>
</dbReference>
<keyword evidence="3" id="KW-1185">Reference proteome</keyword>
<organism evidence="2 3">
    <name type="scientific">Chitinophaga defluvii</name>
    <dbReference type="NCBI Taxonomy" id="3163343"/>
    <lineage>
        <taxon>Bacteria</taxon>
        <taxon>Pseudomonadati</taxon>
        <taxon>Bacteroidota</taxon>
        <taxon>Chitinophagia</taxon>
        <taxon>Chitinophagales</taxon>
        <taxon>Chitinophagaceae</taxon>
        <taxon>Chitinophaga</taxon>
    </lineage>
</organism>
<reference evidence="2 3" key="1">
    <citation type="submission" date="2024-06" db="EMBL/GenBank/DDBJ databases">
        <title>Chitinophaga defluvii sp. nov., isolated from municipal sewage.</title>
        <authorList>
            <person name="Zhang L."/>
        </authorList>
    </citation>
    <scope>NUCLEOTIDE SEQUENCE [LARGE SCALE GENOMIC DNA]</scope>
    <source>
        <strain evidence="2 3">H8</strain>
    </source>
</reference>
<comment type="caution">
    <text evidence="2">The sequence shown here is derived from an EMBL/GenBank/DDBJ whole genome shotgun (WGS) entry which is preliminary data.</text>
</comment>
<gene>
    <name evidence="2" type="ORF">ABR189_01245</name>
</gene>
<feature type="domain" description="Bacterial bifunctional deaminase-reductase C-terminal" evidence="1">
    <location>
        <begin position="3"/>
        <end position="177"/>
    </location>
</feature>
<protein>
    <submittedName>
        <fullName evidence="2">Dihydrofolate reductase family protein</fullName>
    </submittedName>
</protein>
<evidence type="ECO:0000259" key="1">
    <source>
        <dbReference type="Pfam" id="PF01872"/>
    </source>
</evidence>
<name>A0ABV2SYW1_9BACT</name>
<dbReference type="PANTHER" id="PTHR38011">
    <property type="entry name" value="DIHYDROFOLATE REDUCTASE FAMILY PROTEIN (AFU_ORTHOLOGUE AFUA_8G06820)"/>
    <property type="match status" value="1"/>
</dbReference>
<dbReference type="PANTHER" id="PTHR38011:SF11">
    <property type="entry name" value="2,5-DIAMINO-6-RIBOSYLAMINO-4(3H)-PYRIMIDINONE 5'-PHOSPHATE REDUCTASE"/>
    <property type="match status" value="1"/>
</dbReference>
<dbReference type="Gene3D" id="3.40.430.10">
    <property type="entry name" value="Dihydrofolate Reductase, subunit A"/>
    <property type="match status" value="1"/>
</dbReference>
<dbReference type="SUPFAM" id="SSF53597">
    <property type="entry name" value="Dihydrofolate reductase-like"/>
    <property type="match status" value="1"/>
</dbReference>
<dbReference type="Proteomes" id="UP001549749">
    <property type="component" value="Unassembled WGS sequence"/>
</dbReference>
<accession>A0ABV2SYW1</accession>
<proteinExistence type="predicted"/>
<dbReference type="InterPro" id="IPR024072">
    <property type="entry name" value="DHFR-like_dom_sf"/>
</dbReference>
<dbReference type="RefSeq" id="WP_354658614.1">
    <property type="nucleotide sequence ID" value="NZ_JBEXAC010000001.1"/>
</dbReference>